<accession>A0A1D2LHE1</accession>
<keyword evidence="3" id="KW-1185">Reference proteome</keyword>
<dbReference type="Pfam" id="PF09860">
    <property type="entry name" value="DUF2087"/>
    <property type="match status" value="1"/>
</dbReference>
<dbReference type="EMBL" id="CP023483">
    <property type="protein sequence ID" value="ATF27004.1"/>
    <property type="molecule type" value="Genomic_DNA"/>
</dbReference>
<organism evidence="2 3">
    <name type="scientific">Brochothrix thermosphacta</name>
    <name type="common">Microbacterium thermosphactum</name>
    <dbReference type="NCBI Taxonomy" id="2756"/>
    <lineage>
        <taxon>Bacteria</taxon>
        <taxon>Bacillati</taxon>
        <taxon>Bacillota</taxon>
        <taxon>Bacilli</taxon>
        <taxon>Bacillales</taxon>
        <taxon>Listeriaceae</taxon>
        <taxon>Brochothrix</taxon>
    </lineage>
</organism>
<evidence type="ECO:0000313" key="2">
    <source>
        <dbReference type="EMBL" id="ATF27004.1"/>
    </source>
</evidence>
<gene>
    <name evidence="2" type="ORF">CNY62_11895</name>
</gene>
<dbReference type="AlphaFoldDB" id="A0A1D2LHE1"/>
<dbReference type="InterPro" id="IPR018656">
    <property type="entry name" value="DUF2087"/>
</dbReference>
<dbReference type="OrthoDB" id="9789954at2"/>
<name>A0A1D2LHE1_BROTH</name>
<protein>
    <submittedName>
        <fullName evidence="2">DUF2087 domain-containing protein</fullName>
    </submittedName>
</protein>
<dbReference type="RefSeq" id="WP_069125822.1">
    <property type="nucleotide sequence ID" value="NZ_CP023483.1"/>
</dbReference>
<reference evidence="2 3" key="1">
    <citation type="submission" date="2017-09" db="EMBL/GenBank/DDBJ databases">
        <title>Complete Genome Sequences of Two Strains of the Meat Spoilage Bacterium Brochothrix thermosphacta Isolated from Ground Chicken.</title>
        <authorList>
            <person name="Paoli G.C."/>
            <person name="Wijey C."/>
            <person name="Chen C.-Y."/>
            <person name="Nguyen L."/>
            <person name="Yan X."/>
            <person name="Irwin P.L."/>
        </authorList>
    </citation>
    <scope>NUCLEOTIDE SEQUENCE [LARGE SCALE GENOMIC DNA]</scope>
    <source>
        <strain evidence="2 3">BI</strain>
    </source>
</reference>
<proteinExistence type="predicted"/>
<sequence length="88" mass="10755">MDYSEEQKEVLERHVKNNKITSLPRKLKKKVVLLEVITNDFKDGRCYTEQEVNTILLKWYDDYVILRRYLVDFKFLKREEDGSSYYKV</sequence>
<evidence type="ECO:0000313" key="3">
    <source>
        <dbReference type="Proteomes" id="UP000243591"/>
    </source>
</evidence>
<dbReference type="KEGG" id="bths:CNY62_11895"/>
<evidence type="ECO:0000259" key="1">
    <source>
        <dbReference type="Pfam" id="PF09860"/>
    </source>
</evidence>
<feature type="domain" description="DUF2087" evidence="1">
    <location>
        <begin position="19"/>
        <end position="85"/>
    </location>
</feature>
<dbReference type="Proteomes" id="UP000243591">
    <property type="component" value="Chromosome"/>
</dbReference>